<sequence>MGCESLPPRFTYGYPKQPTKVKEMKELVDENQGGAFAPCYARLLSGWANTSEDDARILREVLIHSQEIVFPHVVLADYVEYIRERIADLRGNDAQRKIAFAIRGGKGVVVVKP</sequence>
<comment type="caution">
    <text evidence="1">The sequence shown here is derived from an EMBL/GenBank/DDBJ whole genome shotgun (WGS) entry which is preliminary data.</text>
</comment>
<dbReference type="EMBL" id="JAAOAR010000247">
    <property type="protein sequence ID" value="KAF5593121.1"/>
    <property type="molecule type" value="Genomic_DNA"/>
</dbReference>
<evidence type="ECO:0000313" key="2">
    <source>
        <dbReference type="Proteomes" id="UP000544095"/>
    </source>
</evidence>
<gene>
    <name evidence="1" type="ORF">FPANT_5213</name>
</gene>
<keyword evidence="2" id="KW-1185">Reference proteome</keyword>
<protein>
    <submittedName>
        <fullName evidence="1">Uncharacterized protein</fullName>
    </submittedName>
</protein>
<dbReference type="Proteomes" id="UP000544095">
    <property type="component" value="Unassembled WGS sequence"/>
</dbReference>
<evidence type="ECO:0000313" key="1">
    <source>
        <dbReference type="EMBL" id="KAF5593121.1"/>
    </source>
</evidence>
<accession>A0A8H5PAT8</accession>
<name>A0A8H5PAT8_9HYPO</name>
<reference evidence="1 2" key="1">
    <citation type="submission" date="2020-05" db="EMBL/GenBank/DDBJ databases">
        <title>Identification and distribution of gene clusters putatively required for synthesis of sphingolipid metabolism inhibitors in phylogenetically diverse species of the filamentous fungus Fusarium.</title>
        <authorList>
            <person name="Kim H.-S."/>
            <person name="Busman M."/>
            <person name="Brown D.W."/>
            <person name="Divon H."/>
            <person name="Uhlig S."/>
            <person name="Proctor R.H."/>
        </authorList>
    </citation>
    <scope>NUCLEOTIDE SEQUENCE [LARGE SCALE GENOMIC DNA]</scope>
    <source>
        <strain evidence="1 2">NRRL 25211</strain>
    </source>
</reference>
<organism evidence="1 2">
    <name type="scientific">Fusarium pseudoanthophilum</name>
    <dbReference type="NCBI Taxonomy" id="48495"/>
    <lineage>
        <taxon>Eukaryota</taxon>
        <taxon>Fungi</taxon>
        <taxon>Dikarya</taxon>
        <taxon>Ascomycota</taxon>
        <taxon>Pezizomycotina</taxon>
        <taxon>Sordariomycetes</taxon>
        <taxon>Hypocreomycetidae</taxon>
        <taxon>Hypocreales</taxon>
        <taxon>Nectriaceae</taxon>
        <taxon>Fusarium</taxon>
        <taxon>Fusarium fujikuroi species complex</taxon>
    </lineage>
</organism>
<proteinExistence type="predicted"/>
<dbReference type="AlphaFoldDB" id="A0A8H5PAT8"/>